<dbReference type="InterPro" id="IPR024087">
    <property type="entry name" value="Creatininase-like_sf"/>
</dbReference>
<evidence type="ECO:0000256" key="1">
    <source>
        <dbReference type="ARBA" id="ARBA00001947"/>
    </source>
</evidence>
<protein>
    <submittedName>
        <fullName evidence="6">Creatininase family protein</fullName>
    </submittedName>
</protein>
<reference evidence="6 8" key="1">
    <citation type="submission" date="2022-03" db="EMBL/GenBank/DDBJ databases">
        <title>Streptomyces yunnanensis P86,complete genome.</title>
        <authorList>
            <person name="Chen S."/>
            <person name="Zhang Q."/>
        </authorList>
    </citation>
    <scope>NUCLEOTIDE SEQUENCE [LARGE SCALE GENOMIC DNA]</scope>
    <source>
        <strain evidence="6 8">P86</strain>
    </source>
</reference>
<dbReference type="PANTHER" id="PTHR35005:SF1">
    <property type="entry name" value="2-AMINO-5-FORMYLAMINO-6-RIBOSYLAMINOPYRIMIDIN-4(3H)-ONE 5'-MONOPHOSPHATE DEFORMYLASE"/>
    <property type="match status" value="1"/>
</dbReference>
<dbReference type="Gene3D" id="3.40.50.10310">
    <property type="entry name" value="Creatininase"/>
    <property type="match status" value="1"/>
</dbReference>
<dbReference type="EMBL" id="CP095749">
    <property type="protein sequence ID" value="WEB37930.1"/>
    <property type="molecule type" value="Genomic_DNA"/>
</dbReference>
<name>A0ABY7ZZ09_9ACTN</name>
<comment type="similarity">
    <text evidence="5">Belongs to the creatininase superfamily.</text>
</comment>
<keyword evidence="3" id="KW-0378">Hydrolase</keyword>
<evidence type="ECO:0000256" key="3">
    <source>
        <dbReference type="ARBA" id="ARBA00022801"/>
    </source>
</evidence>
<organism evidence="6 8">
    <name type="scientific">Streptomyces yunnanensis</name>
    <dbReference type="NCBI Taxonomy" id="156453"/>
    <lineage>
        <taxon>Bacteria</taxon>
        <taxon>Bacillati</taxon>
        <taxon>Actinomycetota</taxon>
        <taxon>Actinomycetes</taxon>
        <taxon>Kitasatosporales</taxon>
        <taxon>Streptomycetaceae</taxon>
        <taxon>Streptomyces</taxon>
    </lineage>
</organism>
<evidence type="ECO:0000256" key="2">
    <source>
        <dbReference type="ARBA" id="ARBA00022723"/>
    </source>
</evidence>
<keyword evidence="4" id="KW-0862">Zinc</keyword>
<evidence type="ECO:0000313" key="7">
    <source>
        <dbReference type="EMBL" id="WEB45497.1"/>
    </source>
</evidence>
<evidence type="ECO:0000256" key="5">
    <source>
        <dbReference type="ARBA" id="ARBA00024029"/>
    </source>
</evidence>
<dbReference type="InterPro" id="IPR003785">
    <property type="entry name" value="Creatininase/forma_Hydrolase"/>
</dbReference>
<keyword evidence="2" id="KW-0479">Metal-binding</keyword>
<comment type="cofactor">
    <cofactor evidence="1">
        <name>Zn(2+)</name>
        <dbReference type="ChEBI" id="CHEBI:29105"/>
    </cofactor>
</comment>
<keyword evidence="8" id="KW-1185">Reference proteome</keyword>
<evidence type="ECO:0000313" key="8">
    <source>
        <dbReference type="Proteomes" id="UP001218629"/>
    </source>
</evidence>
<dbReference type="EMBL" id="CP095749">
    <property type="protein sequence ID" value="WEB45497.1"/>
    <property type="molecule type" value="Genomic_DNA"/>
</dbReference>
<evidence type="ECO:0000313" key="6">
    <source>
        <dbReference type="EMBL" id="WEB37930.1"/>
    </source>
</evidence>
<dbReference type="Proteomes" id="UP001218629">
    <property type="component" value="Chromosome"/>
</dbReference>
<proteinExistence type="inferred from homology"/>
<dbReference type="PANTHER" id="PTHR35005">
    <property type="entry name" value="3-DEHYDRO-SCYLLO-INOSOSE HYDROLASE"/>
    <property type="match status" value="1"/>
</dbReference>
<dbReference type="RefSeq" id="WP_275305693.1">
    <property type="nucleotide sequence ID" value="NZ_CP095749.1"/>
</dbReference>
<gene>
    <name evidence="6" type="ORF">MOV08_00360</name>
    <name evidence="7" type="ORF">MOV08_43600</name>
</gene>
<dbReference type="SUPFAM" id="SSF102215">
    <property type="entry name" value="Creatininase"/>
    <property type="match status" value="1"/>
</dbReference>
<sequence>MINFPYPLPSDTTSEVDERAAAVALLPVGSYEQHGPHLPLVTDTLIACAIADRLAAAYPVQQLPPLTISCSHEHERWPGTVSISATTLHAVVSDIAASLRRGGTTALVVVNAHGGNHVLRNTVQESTARGERMALFPTADDWRTAAEDAGIHTDAHSDMHAGELETSILLHVGPQLVRIGHESMDHVHEDRRHLLTLGMDAYTASGVIGRPSLASAEKGQRLLAGLTESFADHLSALGVR</sequence>
<dbReference type="Pfam" id="PF02633">
    <property type="entry name" value="Creatininase"/>
    <property type="match status" value="1"/>
</dbReference>
<accession>A0ABY7ZZ09</accession>
<evidence type="ECO:0000256" key="4">
    <source>
        <dbReference type="ARBA" id="ARBA00022833"/>
    </source>
</evidence>